<accession>A0AAW1LNY6</accession>
<evidence type="ECO:0000313" key="1">
    <source>
        <dbReference type="EMBL" id="KAK9737107.1"/>
    </source>
</evidence>
<dbReference type="Proteomes" id="UP001458880">
    <property type="component" value="Unassembled WGS sequence"/>
</dbReference>
<proteinExistence type="predicted"/>
<dbReference type="AlphaFoldDB" id="A0AAW1LNY6"/>
<sequence length="421" mass="49123">MSNRRGARLTKKLTVRSERPRSVKGRVCSDRIIQLALPNLHIVSSVLKEHFEKLSKEHVDRLEKLMEQIKTTRVSISPTNFMDVFQRFGESEKRKIIEVLDEVHRNKSVQQLSPEWKQAKFLPVKSSSDTFLITLNKPSMFSHTKRENSSIDSSFGSDTYKNIFKKAVEAMNCNYKETILIKLEGIQNSIRSCTEEKPKTEKSVQTDSCKTEISKSHTGDVDVLFVQTKNVCKRKKLRQLHTLLEPNNYIERPINNECNAIKYDKSNQTQLHTLLEPNNYIERPINNECNAIKYDKSNQTFHDNYELSEDVKITIDHLCRLYVVIREYADVFWSIVKNAFVVISRTAYDVTFTSLPIILLEIYVESIKNAEKLYNKAKTYCIEKSHELSTGSVKKEYSNRRKKKLYYNKTYHFTNISSILH</sequence>
<gene>
    <name evidence="1" type="ORF">QE152_g10989</name>
</gene>
<protein>
    <submittedName>
        <fullName evidence="1">Uncharacterized protein</fullName>
    </submittedName>
</protein>
<comment type="caution">
    <text evidence="1">The sequence shown here is derived from an EMBL/GenBank/DDBJ whole genome shotgun (WGS) entry which is preliminary data.</text>
</comment>
<organism evidence="1 2">
    <name type="scientific">Popillia japonica</name>
    <name type="common">Japanese beetle</name>
    <dbReference type="NCBI Taxonomy" id="7064"/>
    <lineage>
        <taxon>Eukaryota</taxon>
        <taxon>Metazoa</taxon>
        <taxon>Ecdysozoa</taxon>
        <taxon>Arthropoda</taxon>
        <taxon>Hexapoda</taxon>
        <taxon>Insecta</taxon>
        <taxon>Pterygota</taxon>
        <taxon>Neoptera</taxon>
        <taxon>Endopterygota</taxon>
        <taxon>Coleoptera</taxon>
        <taxon>Polyphaga</taxon>
        <taxon>Scarabaeiformia</taxon>
        <taxon>Scarabaeidae</taxon>
        <taxon>Rutelinae</taxon>
        <taxon>Popillia</taxon>
    </lineage>
</organism>
<reference evidence="1 2" key="1">
    <citation type="journal article" date="2024" name="BMC Genomics">
        <title>De novo assembly and annotation of Popillia japonica's genome with initial clues to its potential as an invasive pest.</title>
        <authorList>
            <person name="Cucini C."/>
            <person name="Boschi S."/>
            <person name="Funari R."/>
            <person name="Cardaioli E."/>
            <person name="Iannotti N."/>
            <person name="Marturano G."/>
            <person name="Paoli F."/>
            <person name="Bruttini M."/>
            <person name="Carapelli A."/>
            <person name="Frati F."/>
            <person name="Nardi F."/>
        </authorList>
    </citation>
    <scope>NUCLEOTIDE SEQUENCE [LARGE SCALE GENOMIC DNA]</scope>
    <source>
        <strain evidence="1">DMR45628</strain>
    </source>
</reference>
<name>A0AAW1LNY6_POPJA</name>
<keyword evidence="2" id="KW-1185">Reference proteome</keyword>
<evidence type="ECO:0000313" key="2">
    <source>
        <dbReference type="Proteomes" id="UP001458880"/>
    </source>
</evidence>
<dbReference type="EMBL" id="JASPKY010000104">
    <property type="protein sequence ID" value="KAK9737107.1"/>
    <property type="molecule type" value="Genomic_DNA"/>
</dbReference>